<dbReference type="STRING" id="1121420.SAMN02746098_05086"/>
<feature type="domain" description="Pyridoxamine kinase/Phosphomethylpyrimidine kinase" evidence="6">
    <location>
        <begin position="74"/>
        <end position="263"/>
    </location>
</feature>
<dbReference type="Gene3D" id="3.40.1190.20">
    <property type="match status" value="1"/>
</dbReference>
<organism evidence="7 8">
    <name type="scientific">Desulfosporosinus lacus DSM 15449</name>
    <dbReference type="NCBI Taxonomy" id="1121420"/>
    <lineage>
        <taxon>Bacteria</taxon>
        <taxon>Bacillati</taxon>
        <taxon>Bacillota</taxon>
        <taxon>Clostridia</taxon>
        <taxon>Eubacteriales</taxon>
        <taxon>Desulfitobacteriaceae</taxon>
        <taxon>Desulfosporosinus</taxon>
    </lineage>
</organism>
<accession>A0A1M6G7T5</accession>
<evidence type="ECO:0000256" key="3">
    <source>
        <dbReference type="ARBA" id="ARBA00022741"/>
    </source>
</evidence>
<dbReference type="GO" id="GO:0005524">
    <property type="term" value="F:ATP binding"/>
    <property type="evidence" value="ECO:0007669"/>
    <property type="project" value="UniProtKB-KW"/>
</dbReference>
<dbReference type="Proteomes" id="UP000183954">
    <property type="component" value="Unassembled WGS sequence"/>
</dbReference>
<dbReference type="NCBIfam" id="NF005491">
    <property type="entry name" value="PRK07105.1"/>
    <property type="match status" value="1"/>
</dbReference>
<evidence type="ECO:0000259" key="6">
    <source>
        <dbReference type="Pfam" id="PF08543"/>
    </source>
</evidence>
<dbReference type="InterPro" id="IPR004625">
    <property type="entry name" value="PyrdxlKinase"/>
</dbReference>
<dbReference type="PANTHER" id="PTHR10534">
    <property type="entry name" value="PYRIDOXAL KINASE"/>
    <property type="match status" value="1"/>
</dbReference>
<dbReference type="GO" id="GO:0008478">
    <property type="term" value="F:pyridoxal kinase activity"/>
    <property type="evidence" value="ECO:0007669"/>
    <property type="project" value="UniProtKB-EC"/>
</dbReference>
<evidence type="ECO:0000313" key="7">
    <source>
        <dbReference type="EMBL" id="SHJ05976.1"/>
    </source>
</evidence>
<dbReference type="GO" id="GO:0005829">
    <property type="term" value="C:cytosol"/>
    <property type="evidence" value="ECO:0007669"/>
    <property type="project" value="TreeGrafter"/>
</dbReference>
<dbReference type="RefSeq" id="WP_073033237.1">
    <property type="nucleotide sequence ID" value="NZ_FQXJ01000035.1"/>
</dbReference>
<dbReference type="GO" id="GO:0009443">
    <property type="term" value="P:pyridoxal 5'-phosphate salvage"/>
    <property type="evidence" value="ECO:0007669"/>
    <property type="project" value="InterPro"/>
</dbReference>
<gene>
    <name evidence="7" type="ORF">SAMN02746098_05086</name>
</gene>
<dbReference type="PANTHER" id="PTHR10534:SF2">
    <property type="entry name" value="PYRIDOXAL KINASE"/>
    <property type="match status" value="1"/>
</dbReference>
<keyword evidence="3" id="KW-0547">Nucleotide-binding</keyword>
<keyword evidence="2" id="KW-0808">Transferase</keyword>
<evidence type="ECO:0000256" key="1">
    <source>
        <dbReference type="ARBA" id="ARBA00012104"/>
    </source>
</evidence>
<dbReference type="EC" id="2.7.1.35" evidence="1"/>
<keyword evidence="5" id="KW-0067">ATP-binding</keyword>
<sequence length="294" mass="32428">MNKQKRVAAIHDISCVGRCSLTVALPILSAAGFDTSVLPTAILSTHTGGFEGFTYRDLTEDIKPISDHWQSLNLHFDALYSGFLGSFEQIDLVADLFDTFRSNDTLVMVDPVMADNGVLYSIYSPEMARGMTKLCAKADIIVPNLTEAAFLLDEDYIGENYSQEYIETTLKKLSSLGSKMVVLSGVTFEKDKLGAAAFNSETGKISYSFNDKIDGYFHGTGDVFGSALLSALLNNFPLEEATQIAVDYTHMCISLTQKAELEKRYGVCFEKAIPYLIKKLGLYTDQVTIKSENF</sequence>
<evidence type="ECO:0000256" key="5">
    <source>
        <dbReference type="ARBA" id="ARBA00022840"/>
    </source>
</evidence>
<reference evidence="8" key="1">
    <citation type="submission" date="2016-11" db="EMBL/GenBank/DDBJ databases">
        <authorList>
            <person name="Varghese N."/>
            <person name="Submissions S."/>
        </authorList>
    </citation>
    <scope>NUCLEOTIDE SEQUENCE [LARGE SCALE GENOMIC DNA]</scope>
    <source>
        <strain evidence="8">DSM 15449</strain>
    </source>
</reference>
<proteinExistence type="predicted"/>
<dbReference type="InterPro" id="IPR029056">
    <property type="entry name" value="Ribokinase-like"/>
</dbReference>
<dbReference type="InterPro" id="IPR013749">
    <property type="entry name" value="PM/HMP-P_kinase-1"/>
</dbReference>
<dbReference type="CDD" id="cd01173">
    <property type="entry name" value="pyridoxal_pyridoxamine_kinase"/>
    <property type="match status" value="1"/>
</dbReference>
<dbReference type="Pfam" id="PF08543">
    <property type="entry name" value="Phos_pyr_kin"/>
    <property type="match status" value="1"/>
</dbReference>
<keyword evidence="8" id="KW-1185">Reference proteome</keyword>
<dbReference type="SUPFAM" id="SSF53613">
    <property type="entry name" value="Ribokinase-like"/>
    <property type="match status" value="1"/>
</dbReference>
<evidence type="ECO:0000256" key="4">
    <source>
        <dbReference type="ARBA" id="ARBA00022777"/>
    </source>
</evidence>
<evidence type="ECO:0000313" key="8">
    <source>
        <dbReference type="Proteomes" id="UP000183954"/>
    </source>
</evidence>
<dbReference type="OrthoDB" id="9800808at2"/>
<protein>
    <recommendedName>
        <fullName evidence="1">pyridoxal kinase</fullName>
        <ecNumber evidence="1">2.7.1.35</ecNumber>
    </recommendedName>
</protein>
<name>A0A1M6G7T5_9FIRM</name>
<evidence type="ECO:0000256" key="2">
    <source>
        <dbReference type="ARBA" id="ARBA00022679"/>
    </source>
</evidence>
<keyword evidence="4 7" id="KW-0418">Kinase</keyword>
<dbReference type="AlphaFoldDB" id="A0A1M6G7T5"/>
<dbReference type="EMBL" id="FQXJ01000035">
    <property type="protein sequence ID" value="SHJ05976.1"/>
    <property type="molecule type" value="Genomic_DNA"/>
</dbReference>